<feature type="transmembrane region" description="Helical" evidence="5">
    <location>
        <begin position="100"/>
        <end position="121"/>
    </location>
</feature>
<dbReference type="PRINTS" id="PR00834">
    <property type="entry name" value="PROTEASES2C"/>
</dbReference>
<dbReference type="Pfam" id="PF02674">
    <property type="entry name" value="Colicin_V"/>
    <property type="match status" value="1"/>
</dbReference>
<proteinExistence type="predicted"/>
<evidence type="ECO:0000256" key="5">
    <source>
        <dbReference type="SAM" id="Phobius"/>
    </source>
</evidence>
<dbReference type="SUPFAM" id="SSF50494">
    <property type="entry name" value="Trypsin-like serine proteases"/>
    <property type="match status" value="1"/>
</dbReference>
<dbReference type="InterPro" id="IPR043504">
    <property type="entry name" value="Peptidase_S1_PA_chymotrypsin"/>
</dbReference>
<organism evidence="6 7">
    <name type="scientific">Brooklawnia propionicigenes</name>
    <dbReference type="NCBI Taxonomy" id="3041175"/>
    <lineage>
        <taxon>Bacteria</taxon>
        <taxon>Bacillati</taxon>
        <taxon>Actinomycetota</taxon>
        <taxon>Actinomycetes</taxon>
        <taxon>Propionibacteriales</taxon>
        <taxon>Propionibacteriaceae</taxon>
        <taxon>Brooklawnia</taxon>
    </lineage>
</organism>
<keyword evidence="6" id="KW-0645">Protease</keyword>
<dbReference type="InterPro" id="IPR001940">
    <property type="entry name" value="Peptidase_S1C"/>
</dbReference>
<dbReference type="Gene3D" id="2.40.10.10">
    <property type="entry name" value="Trypsin-like serine proteases"/>
    <property type="match status" value="2"/>
</dbReference>
<dbReference type="KEGG" id="broo:brsh051_12420"/>
<dbReference type="PANTHER" id="PTHR45980:SF9">
    <property type="entry name" value="PROTEASE DO-LIKE 10, MITOCHONDRIAL-RELATED"/>
    <property type="match status" value="1"/>
</dbReference>
<dbReference type="PANTHER" id="PTHR45980">
    <property type="match status" value="1"/>
</dbReference>
<comment type="subcellular location">
    <subcellularLocation>
        <location evidence="1">Membrane</location>
        <topology evidence="1">Multi-pass membrane protein</topology>
    </subcellularLocation>
</comment>
<dbReference type="RefSeq" id="WP_286268275.1">
    <property type="nucleotide sequence ID" value="NZ_AP028056.1"/>
</dbReference>
<dbReference type="GO" id="GO:0006508">
    <property type="term" value="P:proteolysis"/>
    <property type="evidence" value="ECO:0007669"/>
    <property type="project" value="UniProtKB-KW"/>
</dbReference>
<dbReference type="Proteomes" id="UP001431656">
    <property type="component" value="Chromosome"/>
</dbReference>
<protein>
    <submittedName>
        <fullName evidence="6">Acid resistance serine protease MarP</fullName>
    </submittedName>
</protein>
<feature type="transmembrane region" description="Helical" evidence="5">
    <location>
        <begin position="6"/>
        <end position="21"/>
    </location>
</feature>
<keyword evidence="2 5" id="KW-0812">Transmembrane</keyword>
<evidence type="ECO:0000313" key="6">
    <source>
        <dbReference type="EMBL" id="BEH01961.1"/>
    </source>
</evidence>
<evidence type="ECO:0000313" key="7">
    <source>
        <dbReference type="Proteomes" id="UP001431656"/>
    </source>
</evidence>
<evidence type="ECO:0000256" key="4">
    <source>
        <dbReference type="ARBA" id="ARBA00023136"/>
    </source>
</evidence>
<dbReference type="AlphaFoldDB" id="A0AAN0MGU9"/>
<accession>A0AAN0MGU9</accession>
<keyword evidence="7" id="KW-1185">Reference proteome</keyword>
<dbReference type="NCBIfam" id="NF033740">
    <property type="entry name" value="MarP_fam_protase"/>
    <property type="match status" value="1"/>
</dbReference>
<keyword evidence="4 5" id="KW-0472">Membrane</keyword>
<keyword evidence="3 5" id="KW-1133">Transmembrane helix</keyword>
<evidence type="ECO:0000256" key="1">
    <source>
        <dbReference type="ARBA" id="ARBA00004141"/>
    </source>
</evidence>
<dbReference type="InterPro" id="IPR009003">
    <property type="entry name" value="Peptidase_S1_PA"/>
</dbReference>
<sequence length="397" mass="40374">MQLATIIDLLVLIAIIGRAVAGFRTGLLAGALGLAGIVGGALAGIWAGPRLVEFFPLLDASRLARTLTLVCVVVALSIVGDLLAQLIVNRIRRGKKPHGFDAVLGGLTSAVAAAFLCWFVMAAVRPFAPAALGTGIENSLSYQVLNEAVPEQFDRLPGQAADLLITELPKVFGGDEPTLPIPEPDSDALDSPGVAAAASSIVQVYSDAPNCRSDSAGSGWVVAAQRVVTNAHVVAGASAVTVSVGGTGPQLDARVVAFDEDLDLAILDVADLGAPPLTRATDNQSSGADAVVAGFPYGGPYHLSASRIRGTIIENNTDLYGGPGVAREVYAIRGVVRPGNSGGPLLTADGRVAGTVFAMSTVDAQTGYVLTDAATSAYLDAASAYSELVTPGSCMVG</sequence>
<evidence type="ECO:0000256" key="2">
    <source>
        <dbReference type="ARBA" id="ARBA00022692"/>
    </source>
</evidence>
<evidence type="ECO:0000256" key="3">
    <source>
        <dbReference type="ARBA" id="ARBA00022989"/>
    </source>
</evidence>
<dbReference type="InterPro" id="IPR003825">
    <property type="entry name" value="Colicin-V_CvpA"/>
</dbReference>
<dbReference type="EMBL" id="AP028056">
    <property type="protein sequence ID" value="BEH01961.1"/>
    <property type="molecule type" value="Genomic_DNA"/>
</dbReference>
<dbReference type="GO" id="GO:0016020">
    <property type="term" value="C:membrane"/>
    <property type="evidence" value="ECO:0007669"/>
    <property type="project" value="UniProtKB-SubCell"/>
</dbReference>
<name>A0AAN0MGU9_9ACTN</name>
<feature type="transmembrane region" description="Helical" evidence="5">
    <location>
        <begin position="67"/>
        <end position="88"/>
    </location>
</feature>
<dbReference type="Pfam" id="PF13365">
    <property type="entry name" value="Trypsin_2"/>
    <property type="match status" value="1"/>
</dbReference>
<dbReference type="InterPro" id="IPR047680">
    <property type="entry name" value="MarP-like"/>
</dbReference>
<gene>
    <name evidence="6" type="primary">marP</name>
    <name evidence="6" type="ORF">brsh051_12420</name>
</gene>
<feature type="transmembrane region" description="Helical" evidence="5">
    <location>
        <begin position="28"/>
        <end position="47"/>
    </location>
</feature>
<keyword evidence="6" id="KW-0378">Hydrolase</keyword>
<dbReference type="GO" id="GO:0004252">
    <property type="term" value="F:serine-type endopeptidase activity"/>
    <property type="evidence" value="ECO:0007669"/>
    <property type="project" value="InterPro"/>
</dbReference>
<reference evidence="6" key="1">
    <citation type="journal article" date="2024" name="Int. J. Syst. Evol. Microbiol.">
        <title>Brooklawnia propionicigenes sp. nov., a facultatively anaerobic, propionate-producing bacterium isolated from a methanogenic reactor treating waste from cattle farms.</title>
        <authorList>
            <person name="Akita Y."/>
            <person name="Ueki A."/>
            <person name="Tonouchi A."/>
            <person name="Sugawara Y."/>
            <person name="Honma S."/>
            <person name="Kaku N."/>
            <person name="Ueki K."/>
        </authorList>
    </citation>
    <scope>NUCLEOTIDE SEQUENCE</scope>
    <source>
        <strain evidence="6">SH051</strain>
    </source>
</reference>
<dbReference type="GO" id="GO:0009403">
    <property type="term" value="P:toxin biosynthetic process"/>
    <property type="evidence" value="ECO:0007669"/>
    <property type="project" value="InterPro"/>
</dbReference>